<dbReference type="SFLD" id="SFLDS00005">
    <property type="entry name" value="Isoprenoid_Synthase_Type_I"/>
    <property type="match status" value="1"/>
</dbReference>
<name>A0A4P6Q5Y2_9ACTN</name>
<dbReference type="NCBIfam" id="NF041169">
    <property type="entry name" value="f2_encap_cargo4"/>
    <property type="match status" value="1"/>
</dbReference>
<evidence type="ECO:0000313" key="4">
    <source>
        <dbReference type="EMBL" id="QBI54781.1"/>
    </source>
</evidence>
<evidence type="ECO:0000256" key="2">
    <source>
        <dbReference type="ARBA" id="ARBA00022842"/>
    </source>
</evidence>
<dbReference type="KEGG" id="strr:EKD16_15015"/>
<dbReference type="PROSITE" id="PS00723">
    <property type="entry name" value="POLYPRENYL_SYNTHASE_1"/>
    <property type="match status" value="1"/>
</dbReference>
<dbReference type="GO" id="GO:0046872">
    <property type="term" value="F:metal ion binding"/>
    <property type="evidence" value="ECO:0007669"/>
    <property type="project" value="UniProtKB-KW"/>
</dbReference>
<proteinExistence type="inferred from homology"/>
<dbReference type="SFLD" id="SFLDG01017">
    <property type="entry name" value="Polyprenyl_Transferase_Like"/>
    <property type="match status" value="1"/>
</dbReference>
<dbReference type="RefSeq" id="WP_131098896.1">
    <property type="nucleotide sequence ID" value="NZ_CP036455.1"/>
</dbReference>
<dbReference type="EMBL" id="CP036455">
    <property type="protein sequence ID" value="QBI54781.1"/>
    <property type="molecule type" value="Genomic_DNA"/>
</dbReference>
<evidence type="ECO:0000256" key="3">
    <source>
        <dbReference type="RuleBase" id="RU004466"/>
    </source>
</evidence>
<dbReference type="GO" id="GO:0004337">
    <property type="term" value="F:(2E,6E)-farnesyl diphosphate synthase activity"/>
    <property type="evidence" value="ECO:0007669"/>
    <property type="project" value="UniProtKB-EC"/>
</dbReference>
<dbReference type="PROSITE" id="PS00444">
    <property type="entry name" value="POLYPRENYL_SYNTHASE_2"/>
    <property type="match status" value="1"/>
</dbReference>
<dbReference type="EC" id="2.5.1.10" evidence="4"/>
<dbReference type="OrthoDB" id="4497239at2"/>
<dbReference type="Proteomes" id="UP000292235">
    <property type="component" value="Chromosome"/>
</dbReference>
<keyword evidence="2" id="KW-0460">Magnesium</keyword>
<dbReference type="InterPro" id="IPR033749">
    <property type="entry name" value="Polyprenyl_synt_CS"/>
</dbReference>
<dbReference type="PANTHER" id="PTHR12001:SF86">
    <property type="entry name" value="GERANYLGERANYL DIPHOSPHATE SYNTHASE"/>
    <property type="match status" value="1"/>
</dbReference>
<dbReference type="InterPro" id="IPR008949">
    <property type="entry name" value="Isoprenoid_synthase_dom_sf"/>
</dbReference>
<keyword evidence="1" id="KW-0479">Metal-binding</keyword>
<dbReference type="Pfam" id="PF00348">
    <property type="entry name" value="polyprenyl_synt"/>
    <property type="match status" value="1"/>
</dbReference>
<dbReference type="GO" id="GO:0008299">
    <property type="term" value="P:isoprenoid biosynthetic process"/>
    <property type="evidence" value="ECO:0007669"/>
    <property type="project" value="InterPro"/>
</dbReference>
<keyword evidence="5" id="KW-1185">Reference proteome</keyword>
<dbReference type="Gene3D" id="1.10.600.10">
    <property type="entry name" value="Farnesyl Diphosphate Synthase"/>
    <property type="match status" value="1"/>
</dbReference>
<keyword evidence="3 4" id="KW-0808">Transferase</keyword>
<dbReference type="InterPro" id="IPR000092">
    <property type="entry name" value="Polyprenyl_synt"/>
</dbReference>
<evidence type="ECO:0000313" key="5">
    <source>
        <dbReference type="Proteomes" id="UP000292235"/>
    </source>
</evidence>
<organism evidence="4 5">
    <name type="scientific">Streptomonospora litoralis</name>
    <dbReference type="NCBI Taxonomy" id="2498135"/>
    <lineage>
        <taxon>Bacteria</taxon>
        <taxon>Bacillati</taxon>
        <taxon>Actinomycetota</taxon>
        <taxon>Actinomycetes</taxon>
        <taxon>Streptosporangiales</taxon>
        <taxon>Nocardiopsidaceae</taxon>
        <taxon>Streptomonospora</taxon>
    </lineage>
</organism>
<protein>
    <submittedName>
        <fullName evidence="4">(2E,6E)-farnesyl diphosphate synthase</fullName>
        <ecNumber evidence="4">2.5.1.10</ecNumber>
    </submittedName>
</protein>
<evidence type="ECO:0000256" key="1">
    <source>
        <dbReference type="ARBA" id="ARBA00022723"/>
    </source>
</evidence>
<sequence>MVAIEETTGGRSAAEVLAGVRDIVDPVLRATVQTLPPSPRAIAEYHFGWRDERGNPVGGAGGKMFRPALALLAAETVGGRAEDAVPAAVAVELVHNFSLLHDDVMDGDTTRRHRATAWSVFGVGGAILTGDALLSLAFDALAAGSGHTPPEAAHRLNEAVQRLIDGQSADMDFERRTDVGPAECRSMAEAKTGALLGGACGLGAAFGGTTPQGAEDMRRFGELLGLAFQIADDLLGIWGDPAVTGKPVHSDLRNRKKTLPVVAALAAGAAESGELAALFARERSLEGPDLVRAAELVERAGGRDWGERETEALLERSLEHLRAAAAAASPAAELAALARLATRRDH</sequence>
<dbReference type="CDD" id="cd00685">
    <property type="entry name" value="Trans_IPPS_HT"/>
    <property type="match status" value="1"/>
</dbReference>
<gene>
    <name evidence="4" type="ORF">EKD16_15015</name>
</gene>
<dbReference type="PANTHER" id="PTHR12001">
    <property type="entry name" value="GERANYLGERANYL PYROPHOSPHATE SYNTHASE"/>
    <property type="match status" value="1"/>
</dbReference>
<accession>A0A4P6Q5Y2</accession>
<dbReference type="AlphaFoldDB" id="A0A4P6Q5Y2"/>
<comment type="similarity">
    <text evidence="3">Belongs to the FPP/GGPP synthase family.</text>
</comment>
<dbReference type="SUPFAM" id="SSF48576">
    <property type="entry name" value="Terpenoid synthases"/>
    <property type="match status" value="1"/>
</dbReference>
<reference evidence="4 5" key="1">
    <citation type="submission" date="2019-02" db="EMBL/GenBank/DDBJ databases">
        <authorList>
            <person name="Khodamoradi S."/>
            <person name="Hahnke R.L."/>
            <person name="Kaempfer P."/>
            <person name="Schumann P."/>
            <person name="Rohde M."/>
            <person name="Steinert M."/>
            <person name="Luzhetskyy A."/>
            <person name="Wink J."/>
            <person name="Ruckert C."/>
        </authorList>
    </citation>
    <scope>NUCLEOTIDE SEQUENCE [LARGE SCALE GENOMIC DNA]</scope>
    <source>
        <strain evidence="4 5">M2</strain>
    </source>
</reference>